<evidence type="ECO:0000256" key="3">
    <source>
        <dbReference type="SAM" id="MobiDB-lite"/>
    </source>
</evidence>
<dbReference type="SUPFAM" id="SSF103647">
    <property type="entry name" value="TSP type-3 repeat"/>
    <property type="match status" value="3"/>
</dbReference>
<evidence type="ECO:0000313" key="6">
    <source>
        <dbReference type="Proteomes" id="UP000055590"/>
    </source>
</evidence>
<gene>
    <name evidence="5" type="ORF">AKJ08_2504</name>
</gene>
<dbReference type="PANTHER" id="PTHR10199">
    <property type="entry name" value="THROMBOSPONDIN"/>
    <property type="match status" value="1"/>
</dbReference>
<name>A0A0K1PF29_9BACT</name>
<dbReference type="Gene3D" id="4.10.1080.10">
    <property type="entry name" value="TSP type-3 repeat"/>
    <property type="match status" value="3"/>
</dbReference>
<evidence type="ECO:0000256" key="1">
    <source>
        <dbReference type="ARBA" id="ARBA00022729"/>
    </source>
</evidence>
<dbReference type="Pfam" id="PF02412">
    <property type="entry name" value="TSP_3"/>
    <property type="match status" value="6"/>
</dbReference>
<protein>
    <recommendedName>
        <fullName evidence="7">Thrombospondin</fullName>
    </recommendedName>
</protein>
<feature type="compositionally biased region" description="Acidic residues" evidence="3">
    <location>
        <begin position="213"/>
        <end position="227"/>
    </location>
</feature>
<dbReference type="GO" id="GO:0005509">
    <property type="term" value="F:calcium ion binding"/>
    <property type="evidence" value="ECO:0007669"/>
    <property type="project" value="InterPro"/>
</dbReference>
<evidence type="ECO:0000256" key="4">
    <source>
        <dbReference type="SAM" id="SignalP"/>
    </source>
</evidence>
<dbReference type="EMBL" id="CP012332">
    <property type="protein sequence ID" value="AKU92117.1"/>
    <property type="molecule type" value="Genomic_DNA"/>
</dbReference>
<evidence type="ECO:0000256" key="2">
    <source>
        <dbReference type="ARBA" id="ARBA00022837"/>
    </source>
</evidence>
<dbReference type="FunFam" id="4.10.1080.10:FF:000002">
    <property type="entry name" value="Thrombospondin 3"/>
    <property type="match status" value="2"/>
</dbReference>
<evidence type="ECO:0000313" key="5">
    <source>
        <dbReference type="EMBL" id="AKU92117.1"/>
    </source>
</evidence>
<keyword evidence="6" id="KW-1185">Reference proteome</keyword>
<organism evidence="5 6">
    <name type="scientific">Vulgatibacter incomptus</name>
    <dbReference type="NCBI Taxonomy" id="1391653"/>
    <lineage>
        <taxon>Bacteria</taxon>
        <taxon>Pseudomonadati</taxon>
        <taxon>Myxococcota</taxon>
        <taxon>Myxococcia</taxon>
        <taxon>Myxococcales</taxon>
        <taxon>Cystobacterineae</taxon>
        <taxon>Vulgatibacteraceae</taxon>
        <taxon>Vulgatibacter</taxon>
    </lineage>
</organism>
<dbReference type="GO" id="GO:0007155">
    <property type="term" value="P:cell adhesion"/>
    <property type="evidence" value="ECO:0007669"/>
    <property type="project" value="InterPro"/>
</dbReference>
<dbReference type="Proteomes" id="UP000055590">
    <property type="component" value="Chromosome"/>
</dbReference>
<reference evidence="5 6" key="1">
    <citation type="submission" date="2015-08" db="EMBL/GenBank/DDBJ databases">
        <authorList>
            <person name="Babu N.S."/>
            <person name="Beckwith C.J."/>
            <person name="Beseler K.G."/>
            <person name="Brison A."/>
            <person name="Carone J.V."/>
            <person name="Caskin T.P."/>
            <person name="Diamond M."/>
            <person name="Durham M.E."/>
            <person name="Foxe J.M."/>
            <person name="Go M."/>
            <person name="Henderson B.A."/>
            <person name="Jones I.B."/>
            <person name="McGettigan J.A."/>
            <person name="Micheletti S.J."/>
            <person name="Nasrallah M.E."/>
            <person name="Ortiz D."/>
            <person name="Piller C.R."/>
            <person name="Privatt S.R."/>
            <person name="Schneider S.L."/>
            <person name="Sharp S."/>
            <person name="Smith T.C."/>
            <person name="Stanton J.D."/>
            <person name="Ullery H.E."/>
            <person name="Wilson R.J."/>
            <person name="Serrano M.G."/>
            <person name="Buck G."/>
            <person name="Lee V."/>
            <person name="Wang Y."/>
            <person name="Carvalho R."/>
            <person name="Voegtly L."/>
            <person name="Shi R."/>
            <person name="Duckworth R."/>
            <person name="Johnson A."/>
            <person name="Loviza R."/>
            <person name="Walstead R."/>
            <person name="Shah Z."/>
            <person name="Kiflezghi M."/>
            <person name="Wade K."/>
            <person name="Ball S.L."/>
            <person name="Bradley K.W."/>
            <person name="Asai D.J."/>
            <person name="Bowman C.A."/>
            <person name="Russell D.A."/>
            <person name="Pope W.H."/>
            <person name="Jacobs-Sera D."/>
            <person name="Hendrix R.W."/>
            <person name="Hatfull G.F."/>
        </authorList>
    </citation>
    <scope>NUCLEOTIDE SEQUENCE [LARGE SCALE GENOMIC DNA]</scope>
    <source>
        <strain evidence="5 6">DSM 27710</strain>
    </source>
</reference>
<feature type="signal peptide" evidence="4">
    <location>
        <begin position="1"/>
        <end position="33"/>
    </location>
</feature>
<dbReference type="InterPro" id="IPR017897">
    <property type="entry name" value="Thrombospondin_3_rpt"/>
</dbReference>
<dbReference type="AlphaFoldDB" id="A0A0K1PF29"/>
<dbReference type="NCBIfam" id="NF047638">
    <property type="entry name" value="throspo3_MtsC"/>
    <property type="match status" value="1"/>
</dbReference>
<dbReference type="PROSITE" id="PS51234">
    <property type="entry name" value="TSP3"/>
    <property type="match status" value="2"/>
</dbReference>
<dbReference type="KEGG" id="vin:AKJ08_2504"/>
<keyword evidence="2" id="KW-0106">Calcium</keyword>
<feature type="region of interest" description="Disordered" evidence="3">
    <location>
        <begin position="187"/>
        <end position="227"/>
    </location>
</feature>
<dbReference type="InterPro" id="IPR003367">
    <property type="entry name" value="Thrombospondin_3-like_rpt"/>
</dbReference>
<proteinExistence type="predicted"/>
<dbReference type="STRING" id="1391653.AKJ08_2504"/>
<dbReference type="InterPro" id="IPR028974">
    <property type="entry name" value="TSP_type-3_rpt"/>
</dbReference>
<keyword evidence="1 4" id="KW-0732">Signal</keyword>
<dbReference type="InterPro" id="IPR024038">
    <property type="entry name" value="MYXO-CTERM"/>
</dbReference>
<evidence type="ECO:0008006" key="7">
    <source>
        <dbReference type="Google" id="ProtNLM"/>
    </source>
</evidence>
<dbReference type="PANTHER" id="PTHR10199:SF100">
    <property type="entry name" value="THROMBOSPONDIN, ISOFORM A"/>
    <property type="match status" value="1"/>
</dbReference>
<accession>A0A0K1PF29</accession>
<sequence length="439" mass="45735">MDKTRTEVPMKRLRWTHALLASALLLGAAPAMAGEPGGECQNGNCGTPKEDGGGCGCGCGCSILVNMTDMGDTYSSSDDFDGDGIEDDFDNCPFIANRDQLDSDGDGIGDACDNCPFVANPDQSDLDGDGVGDACDDDIDGDGIPNALDNCPTVFNPSQKNTTGSTLGDACNPERLAACRANPSGAGCDDDEDGDGIPDALDNCPGTYNPDQSDIDGDGVGDACDPDMDGDGILNHLDNCPKVHNPDQLDSDRDGVGDACSTGYCYVFDPTNKKNCLDPLDTFRVGGLAIGFVEKGESAKEVKTFELRLLANRKNTEIRYTWRIAKRPSGSRAELKNGVGTVSASGEGWEYAYGAARPQLVPDIPGTYVLELTGELQGDDDVFGSGAPKVSKFDITLNLGAESTNGAKSSCSTGVGGTSAAGLALLGMTLLGLRRRRKA</sequence>
<dbReference type="PATRIC" id="fig|1391653.3.peg.2606"/>
<dbReference type="NCBIfam" id="TIGR03901">
    <property type="entry name" value="MYXO-CTERM"/>
    <property type="match status" value="1"/>
</dbReference>
<feature type="chain" id="PRO_5005465971" description="Thrombospondin" evidence="4">
    <location>
        <begin position="34"/>
        <end position="439"/>
    </location>
</feature>